<protein>
    <recommendedName>
        <fullName evidence="4">ADF-H domain-containing protein</fullName>
    </recommendedName>
</protein>
<feature type="non-terminal residue" evidence="2">
    <location>
        <position position="1310"/>
    </location>
</feature>
<dbReference type="CDD" id="cd11282">
    <property type="entry name" value="ADF_coactosin_like"/>
    <property type="match status" value="1"/>
</dbReference>
<evidence type="ECO:0000313" key="2">
    <source>
        <dbReference type="EMBL" id="RFU31286.1"/>
    </source>
</evidence>
<feature type="compositionally biased region" description="Basic residues" evidence="1">
    <location>
        <begin position="284"/>
        <end position="298"/>
    </location>
</feature>
<gene>
    <name evidence="2" type="ORF">B7463_g5062</name>
</gene>
<feature type="region of interest" description="Disordered" evidence="1">
    <location>
        <begin position="151"/>
        <end position="311"/>
    </location>
</feature>
<comment type="caution">
    <text evidence="2">The sequence shown here is derived from an EMBL/GenBank/DDBJ whole genome shotgun (WGS) entry which is preliminary data.</text>
</comment>
<proteinExistence type="predicted"/>
<accession>A0A3E2HD08</accession>
<evidence type="ECO:0000313" key="3">
    <source>
        <dbReference type="Proteomes" id="UP000258309"/>
    </source>
</evidence>
<feature type="compositionally biased region" description="Polar residues" evidence="1">
    <location>
        <begin position="174"/>
        <end position="200"/>
    </location>
</feature>
<feature type="compositionally biased region" description="Basic and acidic residues" evidence="1">
    <location>
        <begin position="213"/>
        <end position="224"/>
    </location>
</feature>
<feature type="compositionally biased region" description="Polar residues" evidence="1">
    <location>
        <begin position="960"/>
        <end position="971"/>
    </location>
</feature>
<feature type="region of interest" description="Disordered" evidence="1">
    <location>
        <begin position="925"/>
        <end position="1050"/>
    </location>
</feature>
<feature type="compositionally biased region" description="Polar residues" evidence="1">
    <location>
        <begin position="575"/>
        <end position="599"/>
    </location>
</feature>
<feature type="compositionally biased region" description="Polar residues" evidence="1">
    <location>
        <begin position="1173"/>
        <end position="1194"/>
    </location>
</feature>
<dbReference type="EMBL" id="NCSJ02000079">
    <property type="protein sequence ID" value="RFU31286.1"/>
    <property type="molecule type" value="Genomic_DNA"/>
</dbReference>
<feature type="compositionally biased region" description="Polar residues" evidence="1">
    <location>
        <begin position="1093"/>
        <end position="1110"/>
    </location>
</feature>
<dbReference type="Gene3D" id="3.40.20.10">
    <property type="entry name" value="Severin"/>
    <property type="match status" value="1"/>
</dbReference>
<dbReference type="OMA" id="GNTLQCA"/>
<feature type="compositionally biased region" description="Low complexity" evidence="1">
    <location>
        <begin position="1076"/>
        <end position="1087"/>
    </location>
</feature>
<dbReference type="STRING" id="5539.A0A3E2HD08"/>
<feature type="region of interest" description="Disordered" evidence="1">
    <location>
        <begin position="804"/>
        <end position="843"/>
    </location>
</feature>
<keyword evidence="3" id="KW-1185">Reference proteome</keyword>
<dbReference type="InterPro" id="IPR029006">
    <property type="entry name" value="ADF-H/Gelsolin-like_dom_sf"/>
</dbReference>
<organism evidence="2 3">
    <name type="scientific">Scytalidium lignicola</name>
    <name type="common">Hyphomycete</name>
    <dbReference type="NCBI Taxonomy" id="5539"/>
    <lineage>
        <taxon>Eukaryota</taxon>
        <taxon>Fungi</taxon>
        <taxon>Dikarya</taxon>
        <taxon>Ascomycota</taxon>
        <taxon>Pezizomycotina</taxon>
        <taxon>Leotiomycetes</taxon>
        <taxon>Leotiomycetes incertae sedis</taxon>
        <taxon>Scytalidium</taxon>
    </lineage>
</organism>
<feature type="region of interest" description="Disordered" evidence="1">
    <location>
        <begin position="702"/>
        <end position="738"/>
    </location>
</feature>
<feature type="non-terminal residue" evidence="2">
    <location>
        <position position="1"/>
    </location>
</feature>
<dbReference type="OrthoDB" id="74412at2759"/>
<feature type="compositionally biased region" description="Basic and acidic residues" evidence="1">
    <location>
        <begin position="720"/>
        <end position="729"/>
    </location>
</feature>
<dbReference type="Proteomes" id="UP000258309">
    <property type="component" value="Unassembled WGS sequence"/>
</dbReference>
<feature type="region of interest" description="Disordered" evidence="1">
    <location>
        <begin position="1065"/>
        <end position="1194"/>
    </location>
</feature>
<feature type="region of interest" description="Disordered" evidence="1">
    <location>
        <begin position="375"/>
        <end position="514"/>
    </location>
</feature>
<feature type="compositionally biased region" description="Basic and acidic residues" evidence="1">
    <location>
        <begin position="1029"/>
        <end position="1044"/>
    </location>
</feature>
<feature type="compositionally biased region" description="Basic and acidic residues" evidence="1">
    <location>
        <begin position="944"/>
        <end position="957"/>
    </location>
</feature>
<evidence type="ECO:0008006" key="4">
    <source>
        <dbReference type="Google" id="ProtNLM"/>
    </source>
</evidence>
<sequence length="1310" mass="142694">MSLNGLDDEKVKEAYDAAIVEPGGWFLLNYVSRDEIALLGKGNGGIVEIRNAISKYEEPSPLYGFLRYRRRNVLIKYVPEDCSRLIQARVTVHFTAVTERFSPHDTIFPISTSKELKDTTLSAACSLHTASGSTSSSTSSLRRRRLMEIAEEEEENRAKRQSTVPEETAPGKATSITGPESADNQAPQQPGLTASITQHSEALEVSDFPLPPRSERASIDEPRRSLQSSRPGLYDSYSAYGYGPYSKPKIKLGPRPSLDVGGRPHTSGNGEYRPVATLPAGMKLHSKSSKKDKSRPKSHIAAEPPSMTLSPPVPDMASQFTHGIPVRPHTSGGTSTASMTTMKPLISPTPSTLKGSSITPEKARLMKALELRKKQMHRPIDEPVSPTPDKGFLSPTSTSFEKTVHEEPLTVNEVQPTSISTRAEGIMEEGPGDNSSDILNDMARTEDSGIALDSSSTLRTDESDVGRSDSYPVSPVAPSERAESTRASSISESTDETVQEQHVLEDEKDEKDDLRTGAVSALDIESEHTPKQGIVLSLEEFGSNTTTPDITDDFPQLQPVTYNPSPQVVKVEDGSQVTTTTSVNPANKETPTEPTSSPINEARQWKVPKSKFSIQDLKESTDSILLDVPRSKFNRQEIPDPSGSFSTAQDVPMSKFNMQEFGDTENPISIPREEKSQALVEEPQKVIDSSLPSEEHTTHLIADPSLRSPVSSTFSIDARSGVEEGKEQPQPKLRKRRGFLETIRTDIDANDISLANSEANSSWDDDLMDELQSAVVQEAKPISVSKSPMSPVFPSPSKGSGGVFSRFSRAFSSPNQDAPSNSPQLLSPPEMSQPEKPRAVSASAAYLNRVSQQQAKPMAKKVNLGSGISQRIKALEKLSSSTVDAAATQGTNTTVSKSTAFFSVGKGSIRGTSKSPSVIERANSFTNTISPAPPSRDGGSPETLKLRDRSPSIRSRLDVFSSSPTATSQNKPRPESISVTARIIRDPNQPFPQRPATGKDGSNFTPLNLKESPLEINHQKAVISTPKETNQERRGSNSTKTEEKKRRRSSITVVKDFIEDRRTSFSERRRSMTGDSSVSSPSVLLSPSRPPSTHTTQAHGRPMSISSRFSIGSRDIPLSPPTTSHSGSSPDEKPEKKSNRASRMLRRMSSSLSSGRKTISHAISPTVREESEPLSSPDSQSLAHSQSSNKSVSPVTINVGDVNVQFPDNLLWKRRSMILDSQGYLILSPALTSTLSDRDKGHVGGMRRYHLGEFKLPIIPDVEMQEMPNSVVLDFVEGGELQIACEDRAGQLNVLRVLQDAHRSWASSSH</sequence>
<reference evidence="2 3" key="1">
    <citation type="submission" date="2018-05" db="EMBL/GenBank/DDBJ databases">
        <title>Draft genome sequence of Scytalidium lignicola DSM 105466, a ubiquitous saprotrophic fungus.</title>
        <authorList>
            <person name="Buettner E."/>
            <person name="Gebauer A.M."/>
            <person name="Hofrichter M."/>
            <person name="Liers C."/>
            <person name="Kellner H."/>
        </authorList>
    </citation>
    <scope>NUCLEOTIDE SEQUENCE [LARGE SCALE GENOMIC DNA]</scope>
    <source>
        <strain evidence="2 3">DSM 105466</strain>
    </source>
</reference>
<dbReference type="SUPFAM" id="SSF55753">
    <property type="entry name" value="Actin depolymerizing proteins"/>
    <property type="match status" value="1"/>
</dbReference>
<name>A0A3E2HD08_SCYLI</name>
<feature type="compositionally biased region" description="Polar residues" evidence="1">
    <location>
        <begin position="810"/>
        <end position="825"/>
    </location>
</feature>
<feature type="compositionally biased region" description="Polar residues" evidence="1">
    <location>
        <begin position="412"/>
        <end position="421"/>
    </location>
</feature>
<feature type="region of interest" description="Disordered" evidence="1">
    <location>
        <begin position="573"/>
        <end position="599"/>
    </location>
</feature>
<evidence type="ECO:0000256" key="1">
    <source>
        <dbReference type="SAM" id="MobiDB-lite"/>
    </source>
</evidence>